<sequence>MIRILLLVLLLLNLQAKEEVVTIFIPIGNLQDFKNTQEFFKAFKALYGYMQKSYTKIYKRLNVTKDSYIDKSDLTLAMANYTNASIPLAKALAQHVPLFKEFKPKNQREELFLEHVKDMAMLHALDIIDGSAYVKDTPSAKKIAILTHRFLHTTAWLYAPLFNAHKLGLDVIAYLQKIHRLLTKGDYSNHYTTFRNIEDFDKLRSYEADEKNIFPHKPFRKRLVEDMDNADMPTRIFRKHYGYWAALVLNTICDGGIATDWISEEATLWDFWYRKTACIDPEYLFDLYAARALPLDNNAFFYDKLKDNPTPILKDHPTMCLSPKYLSAQSQQTCLQLFQAQTYNTKDIQEQLHLVRLISIDDTPCVYLDPKDQLRVFKSSNALCMALQKHLERTF</sequence>
<evidence type="ECO:0000313" key="1">
    <source>
        <dbReference type="EMBL" id="MFC3848336.1"/>
    </source>
</evidence>
<dbReference type="EMBL" id="JBHRZO010000049">
    <property type="protein sequence ID" value="MFC3848336.1"/>
    <property type="molecule type" value="Genomic_DNA"/>
</dbReference>
<dbReference type="Proteomes" id="UP001595783">
    <property type="component" value="Unassembled WGS sequence"/>
</dbReference>
<dbReference type="RefSeq" id="WP_233709001.1">
    <property type="nucleotide sequence ID" value="NZ_FZMF01000019.1"/>
</dbReference>
<name>A0ABV7ZJM4_9HELI</name>
<gene>
    <name evidence="1" type="ORF">ACFOPX_07400</name>
</gene>
<keyword evidence="1" id="KW-0489">Methyltransferase</keyword>
<organism evidence="1 2">
    <name type="scientific">Helicobacter baculiformis</name>
    <dbReference type="NCBI Taxonomy" id="427351"/>
    <lineage>
        <taxon>Bacteria</taxon>
        <taxon>Pseudomonadati</taxon>
        <taxon>Campylobacterota</taxon>
        <taxon>Epsilonproteobacteria</taxon>
        <taxon>Campylobacterales</taxon>
        <taxon>Helicobacteraceae</taxon>
        <taxon>Helicobacter</taxon>
    </lineage>
</organism>
<accession>A0ABV7ZJM4</accession>
<dbReference type="GO" id="GO:0008168">
    <property type="term" value="F:methyltransferase activity"/>
    <property type="evidence" value="ECO:0007669"/>
    <property type="project" value="UniProtKB-KW"/>
</dbReference>
<keyword evidence="2" id="KW-1185">Reference proteome</keyword>
<dbReference type="GO" id="GO:0032259">
    <property type="term" value="P:methylation"/>
    <property type="evidence" value="ECO:0007669"/>
    <property type="project" value="UniProtKB-KW"/>
</dbReference>
<comment type="caution">
    <text evidence="1">The sequence shown here is derived from an EMBL/GenBank/DDBJ whole genome shotgun (WGS) entry which is preliminary data.</text>
</comment>
<reference evidence="2" key="1">
    <citation type="journal article" date="2019" name="Int. J. Syst. Evol. Microbiol.">
        <title>The Global Catalogue of Microorganisms (GCM) 10K type strain sequencing project: providing services to taxonomists for standard genome sequencing and annotation.</title>
        <authorList>
            <consortium name="The Broad Institute Genomics Platform"/>
            <consortium name="The Broad Institute Genome Sequencing Center for Infectious Disease"/>
            <person name="Wu L."/>
            <person name="Ma J."/>
        </authorList>
    </citation>
    <scope>NUCLEOTIDE SEQUENCE [LARGE SCALE GENOMIC DNA]</scope>
    <source>
        <strain evidence="2">CCUG 53816</strain>
    </source>
</reference>
<keyword evidence="1" id="KW-0808">Transferase</keyword>
<proteinExistence type="predicted"/>
<evidence type="ECO:0000313" key="2">
    <source>
        <dbReference type="Proteomes" id="UP001595783"/>
    </source>
</evidence>
<protein>
    <submittedName>
        <fullName evidence="1">tRNA methyltransferase</fullName>
    </submittedName>
</protein>